<dbReference type="CDD" id="cd09911">
    <property type="entry name" value="Lin0431_like"/>
    <property type="match status" value="1"/>
</dbReference>
<dbReference type="Pfam" id="PF07009">
    <property type="entry name" value="NusG_II"/>
    <property type="match status" value="1"/>
</dbReference>
<dbReference type="InterPro" id="IPR038690">
    <property type="entry name" value="NusG_2_sf"/>
</dbReference>
<dbReference type="Gene3D" id="2.60.320.10">
    <property type="entry name" value="N-utilization substance G protein NusG, insert domain"/>
    <property type="match status" value="1"/>
</dbReference>
<evidence type="ECO:0000256" key="1">
    <source>
        <dbReference type="SAM" id="Phobius"/>
    </source>
</evidence>
<feature type="transmembrane region" description="Helical" evidence="1">
    <location>
        <begin position="21"/>
        <end position="42"/>
    </location>
</feature>
<evidence type="ECO:0008006" key="4">
    <source>
        <dbReference type="Google" id="ProtNLM"/>
    </source>
</evidence>
<keyword evidence="3" id="KW-1185">Reference proteome</keyword>
<dbReference type="Proteomes" id="UP000050920">
    <property type="component" value="Unassembled WGS sequence"/>
</dbReference>
<dbReference type="AlphaFoldDB" id="A0A0R2NLX0"/>
<keyword evidence="1" id="KW-1133">Transmembrane helix</keyword>
<gene>
    <name evidence="2" type="ORF">DY78_GL000679</name>
</gene>
<dbReference type="RefSeq" id="WP_024624504.1">
    <property type="nucleotide sequence ID" value="NZ_AYGX02000111.1"/>
</dbReference>
<sequence length="164" mass="18683">MKNWRRHWHTLKRYGDMIRPFDIIIIIALLILSFTPHAIFAYQKQQQAEQAAKVAKKAHQKTTGTTYTAVVSHDGKVLKKVNLTNLKKTRHYTYRAKDGDYNTVTFETKRVAITKANCTDQVCVRRGWIHKPGQTIVCLPHKLLIEIKSSTGHTQSGGNGLVTE</sequence>
<comment type="caution">
    <text evidence="2">The sequence shown here is derived from an EMBL/GenBank/DDBJ whole genome shotgun (WGS) entry which is preliminary data.</text>
</comment>
<accession>A0A0R2NLX0</accession>
<organism evidence="2 3">
    <name type="scientific">Lactiplantibacillus fabifermentans DSM 21115</name>
    <dbReference type="NCBI Taxonomy" id="1413187"/>
    <lineage>
        <taxon>Bacteria</taxon>
        <taxon>Bacillati</taxon>
        <taxon>Bacillota</taxon>
        <taxon>Bacilli</taxon>
        <taxon>Lactobacillales</taxon>
        <taxon>Lactobacillaceae</taxon>
        <taxon>Lactiplantibacillus</taxon>
    </lineage>
</organism>
<evidence type="ECO:0000313" key="2">
    <source>
        <dbReference type="EMBL" id="KRO26711.1"/>
    </source>
</evidence>
<evidence type="ECO:0000313" key="3">
    <source>
        <dbReference type="Proteomes" id="UP000050920"/>
    </source>
</evidence>
<keyword evidence="1" id="KW-0812">Transmembrane</keyword>
<keyword evidence="1" id="KW-0472">Membrane</keyword>
<proteinExistence type="predicted"/>
<dbReference type="EMBL" id="AYGX02000111">
    <property type="protein sequence ID" value="KRO26711.1"/>
    <property type="molecule type" value="Genomic_DNA"/>
</dbReference>
<protein>
    <recommendedName>
        <fullName evidence="4">NusG domain-containing protein</fullName>
    </recommendedName>
</protein>
<reference evidence="2 3" key="1">
    <citation type="journal article" date="2015" name="Genome Announc.">
        <title>Expanding the biotechnology potential of lactobacilli through comparative genomics of 213 strains and associated genera.</title>
        <authorList>
            <person name="Sun Z."/>
            <person name="Harris H.M."/>
            <person name="McCann A."/>
            <person name="Guo C."/>
            <person name="Argimon S."/>
            <person name="Zhang W."/>
            <person name="Yang X."/>
            <person name="Jeffery I.B."/>
            <person name="Cooney J.C."/>
            <person name="Kagawa T.F."/>
            <person name="Liu W."/>
            <person name="Song Y."/>
            <person name="Salvetti E."/>
            <person name="Wrobel A."/>
            <person name="Rasinkangas P."/>
            <person name="Parkhill J."/>
            <person name="Rea M.C."/>
            <person name="O'Sullivan O."/>
            <person name="Ritari J."/>
            <person name="Douillard F.P."/>
            <person name="Paul Ross R."/>
            <person name="Yang R."/>
            <person name="Briner A.E."/>
            <person name="Felis G.E."/>
            <person name="de Vos W.M."/>
            <person name="Barrangou R."/>
            <person name="Klaenhammer T.R."/>
            <person name="Caufield P.W."/>
            <person name="Cui Y."/>
            <person name="Zhang H."/>
            <person name="O'Toole P.W."/>
        </authorList>
    </citation>
    <scope>NUCLEOTIDE SEQUENCE [LARGE SCALE GENOMIC DNA]</scope>
    <source>
        <strain evidence="2 3">DSM 21115</strain>
    </source>
</reference>
<name>A0A0R2NLX0_9LACO</name>